<gene>
    <name evidence="2" type="ORF">HMPREF9193_01390</name>
</gene>
<reference evidence="2 3" key="1">
    <citation type="submission" date="2013-08" db="EMBL/GenBank/DDBJ databases">
        <authorList>
            <person name="Weinstock G."/>
            <person name="Sodergren E."/>
            <person name="Wylie T."/>
            <person name="Fulton L."/>
            <person name="Fulton R."/>
            <person name="Fronick C."/>
            <person name="O'Laughlin M."/>
            <person name="Godfrey J."/>
            <person name="Miner T."/>
            <person name="Herter B."/>
            <person name="Appelbaum E."/>
            <person name="Cordes M."/>
            <person name="Lek S."/>
            <person name="Wollam A."/>
            <person name="Pepin K.H."/>
            <person name="Palsikar V.B."/>
            <person name="Mitreva M."/>
            <person name="Wilson R.K."/>
        </authorList>
    </citation>
    <scope>NUCLEOTIDE SEQUENCE [LARGE SCALE GENOMIC DNA]</scope>
    <source>
        <strain evidence="2 3">ATCC 700332</strain>
    </source>
</reference>
<dbReference type="EMBL" id="AWVH01000033">
    <property type="protein sequence ID" value="ERJ92632.1"/>
    <property type="molecule type" value="Genomic_DNA"/>
</dbReference>
<feature type="compositionally biased region" description="Polar residues" evidence="1">
    <location>
        <begin position="10"/>
        <end position="23"/>
    </location>
</feature>
<sequence>MAQEERTRYSDTSCSAKRYSSTNYKHKHNGALFDSKGHKAL</sequence>
<organism evidence="2 3">
    <name type="scientific">Treponema lecithinolyticum ATCC 700332</name>
    <dbReference type="NCBI Taxonomy" id="1321815"/>
    <lineage>
        <taxon>Bacteria</taxon>
        <taxon>Pseudomonadati</taxon>
        <taxon>Spirochaetota</taxon>
        <taxon>Spirochaetia</taxon>
        <taxon>Spirochaetales</taxon>
        <taxon>Treponemataceae</taxon>
        <taxon>Treponema</taxon>
    </lineage>
</organism>
<protein>
    <submittedName>
        <fullName evidence="2">Uncharacterized protein</fullName>
    </submittedName>
</protein>
<dbReference type="Proteomes" id="UP000016649">
    <property type="component" value="Unassembled WGS sequence"/>
</dbReference>
<comment type="caution">
    <text evidence="2">The sequence shown here is derived from an EMBL/GenBank/DDBJ whole genome shotgun (WGS) entry which is preliminary data.</text>
</comment>
<evidence type="ECO:0000313" key="2">
    <source>
        <dbReference type="EMBL" id="ERJ92632.1"/>
    </source>
</evidence>
<proteinExistence type="predicted"/>
<accession>A0ABN0NYC0</accession>
<evidence type="ECO:0000313" key="3">
    <source>
        <dbReference type="Proteomes" id="UP000016649"/>
    </source>
</evidence>
<name>A0ABN0NYC0_TRELE</name>
<evidence type="ECO:0000256" key="1">
    <source>
        <dbReference type="SAM" id="MobiDB-lite"/>
    </source>
</evidence>
<keyword evidence="3" id="KW-1185">Reference proteome</keyword>
<feature type="region of interest" description="Disordered" evidence="1">
    <location>
        <begin position="1"/>
        <end position="41"/>
    </location>
</feature>